<feature type="compositionally biased region" description="Basic residues" evidence="1">
    <location>
        <begin position="1"/>
        <end position="11"/>
    </location>
</feature>
<dbReference type="AlphaFoldDB" id="A0A2T7CYD5"/>
<dbReference type="EMBL" id="CM009755">
    <property type="protein sequence ID" value="PUZ48253.1"/>
    <property type="molecule type" value="Genomic_DNA"/>
</dbReference>
<feature type="compositionally biased region" description="Pro residues" evidence="1">
    <location>
        <begin position="12"/>
        <end position="21"/>
    </location>
</feature>
<evidence type="ECO:0000256" key="1">
    <source>
        <dbReference type="SAM" id="MobiDB-lite"/>
    </source>
</evidence>
<proteinExistence type="predicted"/>
<dbReference type="Gramene" id="PUZ48253">
    <property type="protein sequence ID" value="PUZ48253"/>
    <property type="gene ID" value="GQ55_7G230800"/>
</dbReference>
<organism evidence="2 3">
    <name type="scientific">Panicum hallii var. hallii</name>
    <dbReference type="NCBI Taxonomy" id="1504633"/>
    <lineage>
        <taxon>Eukaryota</taxon>
        <taxon>Viridiplantae</taxon>
        <taxon>Streptophyta</taxon>
        <taxon>Embryophyta</taxon>
        <taxon>Tracheophyta</taxon>
        <taxon>Spermatophyta</taxon>
        <taxon>Magnoliopsida</taxon>
        <taxon>Liliopsida</taxon>
        <taxon>Poales</taxon>
        <taxon>Poaceae</taxon>
        <taxon>PACMAD clade</taxon>
        <taxon>Panicoideae</taxon>
        <taxon>Panicodae</taxon>
        <taxon>Paniceae</taxon>
        <taxon>Panicinae</taxon>
        <taxon>Panicum</taxon>
        <taxon>Panicum sect. Panicum</taxon>
    </lineage>
</organism>
<feature type="region of interest" description="Disordered" evidence="1">
    <location>
        <begin position="66"/>
        <end position="98"/>
    </location>
</feature>
<name>A0A2T7CYD5_9POAL</name>
<accession>A0A2T7CYD5</accession>
<feature type="region of interest" description="Disordered" evidence="1">
    <location>
        <begin position="1"/>
        <end position="21"/>
    </location>
</feature>
<sequence>MKHPPRRRVHPPRPASPAPPPLLLMRRRALALHGAHGTVHLRVPHRLLQPLDHLPGVLGGAAVGERGHLPGASRRAPPLEPRVNDLAEPPASGGVPPHPVQELLLVPGPVALDGAPRCEDLVQHQRRISRCRSWWSGAPAVWT</sequence>
<reference evidence="2 3" key="1">
    <citation type="submission" date="2018-04" db="EMBL/GenBank/DDBJ databases">
        <title>WGS assembly of Panicum hallii var. hallii HAL2.</title>
        <authorList>
            <person name="Lovell J."/>
            <person name="Jenkins J."/>
            <person name="Lowry D."/>
            <person name="Mamidi S."/>
            <person name="Sreedasyam A."/>
            <person name="Weng X."/>
            <person name="Barry K."/>
            <person name="Bonette J."/>
            <person name="Campitelli B."/>
            <person name="Daum C."/>
            <person name="Gordon S."/>
            <person name="Gould B."/>
            <person name="Lipzen A."/>
            <person name="MacQueen A."/>
            <person name="Palacio-Mejia J."/>
            <person name="Plott C."/>
            <person name="Shakirov E."/>
            <person name="Shu S."/>
            <person name="Yoshinaga Y."/>
            <person name="Zane M."/>
            <person name="Rokhsar D."/>
            <person name="Grimwood J."/>
            <person name="Schmutz J."/>
            <person name="Juenger T."/>
        </authorList>
    </citation>
    <scope>NUCLEOTIDE SEQUENCE [LARGE SCALE GENOMIC DNA]</scope>
    <source>
        <strain evidence="3">cv. HAL2</strain>
    </source>
</reference>
<keyword evidence="3" id="KW-1185">Reference proteome</keyword>
<protein>
    <submittedName>
        <fullName evidence="2">Uncharacterized protein</fullName>
    </submittedName>
</protein>
<dbReference type="Proteomes" id="UP000244336">
    <property type="component" value="Chromosome 7"/>
</dbReference>
<evidence type="ECO:0000313" key="2">
    <source>
        <dbReference type="EMBL" id="PUZ48253.1"/>
    </source>
</evidence>
<gene>
    <name evidence="2" type="ORF">GQ55_7G230800</name>
</gene>
<evidence type="ECO:0000313" key="3">
    <source>
        <dbReference type="Proteomes" id="UP000244336"/>
    </source>
</evidence>